<organism evidence="2">
    <name type="scientific">Salix viminalis</name>
    <name type="common">Common osier</name>
    <name type="synonym">Basket willow</name>
    <dbReference type="NCBI Taxonomy" id="40686"/>
    <lineage>
        <taxon>Eukaryota</taxon>
        <taxon>Viridiplantae</taxon>
        <taxon>Streptophyta</taxon>
        <taxon>Embryophyta</taxon>
        <taxon>Tracheophyta</taxon>
        <taxon>Spermatophyta</taxon>
        <taxon>Magnoliopsida</taxon>
        <taxon>eudicotyledons</taxon>
        <taxon>Gunneridae</taxon>
        <taxon>Pentapetalae</taxon>
        <taxon>rosids</taxon>
        <taxon>fabids</taxon>
        <taxon>Malpighiales</taxon>
        <taxon>Salicaceae</taxon>
        <taxon>Saliceae</taxon>
        <taxon>Salix</taxon>
    </lineage>
</organism>
<proteinExistence type="predicted"/>
<feature type="domain" description="Peptidase C19 ubiquitin carboxyl-terminal hydrolase" evidence="1">
    <location>
        <begin position="4"/>
        <end position="54"/>
    </location>
</feature>
<dbReference type="EMBL" id="CAADRP010001818">
    <property type="protein sequence ID" value="VFU53611.1"/>
    <property type="molecule type" value="Genomic_DNA"/>
</dbReference>
<dbReference type="Gene3D" id="3.90.70.10">
    <property type="entry name" value="Cysteine proteinases"/>
    <property type="match status" value="1"/>
</dbReference>
<dbReference type="GO" id="GO:0004843">
    <property type="term" value="F:cysteine-type deubiquitinase activity"/>
    <property type="evidence" value="ECO:0007669"/>
    <property type="project" value="InterPro"/>
</dbReference>
<evidence type="ECO:0000259" key="1">
    <source>
        <dbReference type="Pfam" id="PF00443"/>
    </source>
</evidence>
<dbReference type="GO" id="GO:0016579">
    <property type="term" value="P:protein deubiquitination"/>
    <property type="evidence" value="ECO:0007669"/>
    <property type="project" value="InterPro"/>
</dbReference>
<protein>
    <recommendedName>
        <fullName evidence="1">Peptidase C19 ubiquitin carboxyl-terminal hydrolase domain-containing protein</fullName>
    </recommendedName>
</protein>
<dbReference type="Pfam" id="PF00443">
    <property type="entry name" value="UCH"/>
    <property type="match status" value="1"/>
</dbReference>
<evidence type="ECO:0000313" key="2">
    <source>
        <dbReference type="EMBL" id="VFU53611.1"/>
    </source>
</evidence>
<dbReference type="AlphaFoldDB" id="A0A6N2MIW7"/>
<gene>
    <name evidence="2" type="ORF">SVIM_LOCUS372502</name>
</gene>
<accession>A0A6N2MIW7</accession>
<dbReference type="InterPro" id="IPR001394">
    <property type="entry name" value="Peptidase_C19_UCH"/>
</dbReference>
<dbReference type="SUPFAM" id="SSF54001">
    <property type="entry name" value="Cysteine proteinases"/>
    <property type="match status" value="1"/>
</dbReference>
<sequence>MNLELDNAVQQDGHEFLTLLLSLLERCLNHSKISKVKKAVQDLFRGSVSQVLKVWKRFRSIFQNRRLLRAGVECQRLEKLR</sequence>
<name>A0A6N2MIW7_SALVM</name>
<reference evidence="2" key="1">
    <citation type="submission" date="2019-03" db="EMBL/GenBank/DDBJ databases">
        <authorList>
            <person name="Mank J."/>
            <person name="Almeida P."/>
        </authorList>
    </citation>
    <scope>NUCLEOTIDE SEQUENCE</scope>
    <source>
        <strain evidence="2">78183</strain>
    </source>
</reference>
<dbReference type="InterPro" id="IPR038765">
    <property type="entry name" value="Papain-like_cys_pep_sf"/>
</dbReference>